<organism evidence="11 12">
    <name type="scientific">Coccomyxa subellipsoidea</name>
    <dbReference type="NCBI Taxonomy" id="248742"/>
    <lineage>
        <taxon>Eukaryota</taxon>
        <taxon>Viridiplantae</taxon>
        <taxon>Chlorophyta</taxon>
        <taxon>core chlorophytes</taxon>
        <taxon>Trebouxiophyceae</taxon>
        <taxon>Trebouxiophyceae incertae sedis</taxon>
        <taxon>Coccomyxaceae</taxon>
        <taxon>Coccomyxa</taxon>
    </lineage>
</organism>
<dbReference type="SMART" id="SM00184">
    <property type="entry name" value="RING"/>
    <property type="match status" value="1"/>
</dbReference>
<dbReference type="InterPro" id="IPR013083">
    <property type="entry name" value="Znf_RING/FYVE/PHD"/>
</dbReference>
<reference evidence="11 12" key="1">
    <citation type="journal article" date="2024" name="Nat. Commun.">
        <title>Phylogenomics reveals the evolutionary origins of lichenization in chlorophyte algae.</title>
        <authorList>
            <person name="Puginier C."/>
            <person name="Libourel C."/>
            <person name="Otte J."/>
            <person name="Skaloud P."/>
            <person name="Haon M."/>
            <person name="Grisel S."/>
            <person name="Petersen M."/>
            <person name="Berrin J.G."/>
            <person name="Delaux P.M."/>
            <person name="Dal Grande F."/>
            <person name="Keller J."/>
        </authorList>
    </citation>
    <scope>NUCLEOTIDE SEQUENCE [LARGE SCALE GENOMIC DNA]</scope>
    <source>
        <strain evidence="11 12">SAG 216-7</strain>
    </source>
</reference>
<dbReference type="PROSITE" id="PS50089">
    <property type="entry name" value="ZF_RING_2"/>
    <property type="match status" value="1"/>
</dbReference>
<dbReference type="PANTHER" id="PTHR46463">
    <property type="entry name" value="ZINC FINGER, RING/FYVE/PHD-TYPE"/>
    <property type="match status" value="1"/>
</dbReference>
<dbReference type="EMBL" id="JALJOT010000008">
    <property type="protein sequence ID" value="KAK9908472.1"/>
    <property type="molecule type" value="Genomic_DNA"/>
</dbReference>
<feature type="compositionally biased region" description="Polar residues" evidence="9">
    <location>
        <begin position="326"/>
        <end position="336"/>
    </location>
</feature>
<dbReference type="Pfam" id="PF13639">
    <property type="entry name" value="zf-RING_2"/>
    <property type="match status" value="1"/>
</dbReference>
<feature type="compositionally biased region" description="Polar residues" evidence="9">
    <location>
        <begin position="20"/>
        <end position="33"/>
    </location>
</feature>
<evidence type="ECO:0000256" key="7">
    <source>
        <dbReference type="ARBA" id="ARBA00022833"/>
    </source>
</evidence>
<keyword evidence="7" id="KW-0862">Zinc</keyword>
<feature type="compositionally biased region" description="Low complexity" evidence="9">
    <location>
        <begin position="313"/>
        <end position="325"/>
    </location>
</feature>
<evidence type="ECO:0000313" key="12">
    <source>
        <dbReference type="Proteomes" id="UP001491310"/>
    </source>
</evidence>
<feature type="region of interest" description="Disordered" evidence="9">
    <location>
        <begin position="170"/>
        <end position="262"/>
    </location>
</feature>
<name>A0ABR2YNF5_9CHLO</name>
<keyword evidence="3" id="KW-0808">Transferase</keyword>
<evidence type="ECO:0000313" key="11">
    <source>
        <dbReference type="EMBL" id="KAK9908472.1"/>
    </source>
</evidence>
<keyword evidence="5 8" id="KW-0863">Zinc-finger</keyword>
<dbReference type="PANTHER" id="PTHR46463:SF78">
    <property type="entry name" value="RING-TYPE DOMAIN-CONTAINING PROTEIN"/>
    <property type="match status" value="1"/>
</dbReference>
<evidence type="ECO:0000256" key="6">
    <source>
        <dbReference type="ARBA" id="ARBA00022786"/>
    </source>
</evidence>
<comment type="caution">
    <text evidence="11">The sequence shown here is derived from an EMBL/GenBank/DDBJ whole genome shotgun (WGS) entry which is preliminary data.</text>
</comment>
<protein>
    <recommendedName>
        <fullName evidence="2">RING-type E3 ubiquitin transferase</fullName>
        <ecNumber evidence="2">2.3.2.27</ecNumber>
    </recommendedName>
</protein>
<feature type="compositionally biased region" description="Polar residues" evidence="9">
    <location>
        <begin position="241"/>
        <end position="257"/>
    </location>
</feature>
<dbReference type="Gene3D" id="3.30.40.10">
    <property type="entry name" value="Zinc/RING finger domain, C3HC4 (zinc finger)"/>
    <property type="match status" value="1"/>
</dbReference>
<feature type="domain" description="RING-type" evidence="10">
    <location>
        <begin position="69"/>
        <end position="109"/>
    </location>
</feature>
<dbReference type="InterPro" id="IPR001841">
    <property type="entry name" value="Znf_RING"/>
</dbReference>
<comment type="catalytic activity">
    <reaction evidence="1">
        <text>S-ubiquitinyl-[E2 ubiquitin-conjugating enzyme]-L-cysteine + [acceptor protein]-L-lysine = [E2 ubiquitin-conjugating enzyme]-L-cysteine + N(6)-ubiquitinyl-[acceptor protein]-L-lysine.</text>
        <dbReference type="EC" id="2.3.2.27"/>
    </reaction>
</comment>
<feature type="compositionally biased region" description="Acidic residues" evidence="9">
    <location>
        <begin position="7"/>
        <end position="19"/>
    </location>
</feature>
<feature type="region of interest" description="Disordered" evidence="9">
    <location>
        <begin position="1"/>
        <end position="44"/>
    </location>
</feature>
<evidence type="ECO:0000256" key="9">
    <source>
        <dbReference type="SAM" id="MobiDB-lite"/>
    </source>
</evidence>
<dbReference type="SUPFAM" id="SSF57850">
    <property type="entry name" value="RING/U-box"/>
    <property type="match status" value="1"/>
</dbReference>
<evidence type="ECO:0000256" key="8">
    <source>
        <dbReference type="PROSITE-ProRule" id="PRU00175"/>
    </source>
</evidence>
<keyword evidence="4" id="KW-0479">Metal-binding</keyword>
<feature type="compositionally biased region" description="Low complexity" evidence="9">
    <location>
        <begin position="209"/>
        <end position="224"/>
    </location>
</feature>
<evidence type="ECO:0000256" key="4">
    <source>
        <dbReference type="ARBA" id="ARBA00022723"/>
    </source>
</evidence>
<feature type="compositionally biased region" description="Basic and acidic residues" evidence="9">
    <location>
        <begin position="187"/>
        <end position="203"/>
    </location>
</feature>
<sequence length="336" mass="36476">MGTPPSEEPEGVFDIEEIDGTSTSPVKHSSQSSEDTKHIEASTSTAGINEDIELSRRAVPVVEVEEDVCSICLDEFTAEDPEQRTSCEHRYHLQCIMQWAQRSRECPMCFKALQLQDETLNELLPFGEYVPPERLAASAPHFMVGLDAWELEHLLHRLAAANTMGGLSARRDRRLHRSHTHASSSGQDRHSVDGDGGAHDSGHVRSRLSGAGASSSHADGAANGIPDEAAIHPSSWPPPSQRNLMQQSAAGEPQSPQARGMGMDLQGLRSRLAGIKDTFANTTRSLKGRWGAQRSASDHNGHHQGHHHHHRGGSPPNTPSTSSSTRMATPQRTTTS</sequence>
<keyword evidence="12" id="KW-1185">Reference proteome</keyword>
<dbReference type="EC" id="2.3.2.27" evidence="2"/>
<evidence type="ECO:0000256" key="2">
    <source>
        <dbReference type="ARBA" id="ARBA00012483"/>
    </source>
</evidence>
<evidence type="ECO:0000256" key="5">
    <source>
        <dbReference type="ARBA" id="ARBA00022771"/>
    </source>
</evidence>
<accession>A0ABR2YNF5</accession>
<gene>
    <name evidence="11" type="ORF">WJX75_008453</name>
</gene>
<keyword evidence="6" id="KW-0833">Ubl conjugation pathway</keyword>
<evidence type="ECO:0000256" key="3">
    <source>
        <dbReference type="ARBA" id="ARBA00022679"/>
    </source>
</evidence>
<feature type="compositionally biased region" description="Basic residues" evidence="9">
    <location>
        <begin position="171"/>
        <end position="180"/>
    </location>
</feature>
<feature type="region of interest" description="Disordered" evidence="9">
    <location>
        <begin position="284"/>
        <end position="336"/>
    </location>
</feature>
<dbReference type="Proteomes" id="UP001491310">
    <property type="component" value="Unassembled WGS sequence"/>
</dbReference>
<feature type="compositionally biased region" description="Basic residues" evidence="9">
    <location>
        <begin position="302"/>
        <end position="312"/>
    </location>
</feature>
<proteinExistence type="predicted"/>
<evidence type="ECO:0000259" key="10">
    <source>
        <dbReference type="PROSITE" id="PS50089"/>
    </source>
</evidence>
<evidence type="ECO:0000256" key="1">
    <source>
        <dbReference type="ARBA" id="ARBA00000900"/>
    </source>
</evidence>